<dbReference type="AlphaFoldDB" id="A0A2J0YU59"/>
<dbReference type="EMBL" id="NJGD01000025">
    <property type="protein sequence ID" value="PJR10231.1"/>
    <property type="molecule type" value="Genomic_DNA"/>
</dbReference>
<gene>
    <name evidence="1" type="ORF">CEJ86_29800</name>
</gene>
<comment type="caution">
    <text evidence="1">The sequence shown here is derived from an EMBL/GenBank/DDBJ whole genome shotgun (WGS) entry which is preliminary data.</text>
</comment>
<organism evidence="1 2">
    <name type="scientific">Rhizobium meliloti</name>
    <name type="common">Ensifer meliloti</name>
    <name type="synonym">Sinorhizobium meliloti</name>
    <dbReference type="NCBI Taxonomy" id="382"/>
    <lineage>
        <taxon>Bacteria</taxon>
        <taxon>Pseudomonadati</taxon>
        <taxon>Pseudomonadota</taxon>
        <taxon>Alphaproteobacteria</taxon>
        <taxon>Hyphomicrobiales</taxon>
        <taxon>Rhizobiaceae</taxon>
        <taxon>Sinorhizobium/Ensifer group</taxon>
        <taxon>Sinorhizobium</taxon>
    </lineage>
</organism>
<dbReference type="Pfam" id="PF19114">
    <property type="entry name" value="EsV_1_7_cys"/>
    <property type="match status" value="1"/>
</dbReference>
<dbReference type="RefSeq" id="WP_198516911.1">
    <property type="nucleotide sequence ID" value="NZ_NJGD01000025.1"/>
</dbReference>
<sequence length="57" mass="6681">MSDEQGATRHETTLYVHYCEHPGCKKWGGFGFAVGRAEPNWFCFEHRPEWNMRHANA</sequence>
<dbReference type="Proteomes" id="UP000231987">
    <property type="component" value="Unassembled WGS sequence"/>
</dbReference>
<dbReference type="InterPro" id="IPR043822">
    <property type="entry name" value="EsV_1_7_cys"/>
</dbReference>
<protein>
    <submittedName>
        <fullName evidence="1">Uncharacterized protein</fullName>
    </submittedName>
</protein>
<evidence type="ECO:0000313" key="1">
    <source>
        <dbReference type="EMBL" id="PJR10231.1"/>
    </source>
</evidence>
<evidence type="ECO:0000313" key="2">
    <source>
        <dbReference type="Proteomes" id="UP000231987"/>
    </source>
</evidence>
<proteinExistence type="predicted"/>
<accession>A0A2J0YU59</accession>
<name>A0A2J0YU59_RHIML</name>
<reference evidence="1 2" key="1">
    <citation type="submission" date="2017-06" db="EMBL/GenBank/DDBJ databases">
        <title>Ensifer strains isolated from leguminous trees and herbs display diverse denitrification phenotypes with some acting as strong N2O sinks.</title>
        <authorList>
            <person name="Woliy K."/>
            <person name="Mania D."/>
            <person name="Bakken L.R."/>
            <person name="Frostegard A."/>
        </authorList>
    </citation>
    <scope>NUCLEOTIDE SEQUENCE [LARGE SCALE GENOMIC DNA]</scope>
    <source>
        <strain evidence="1 2">AC50a</strain>
    </source>
</reference>